<sequence>MKPDNTERKGLVTSRIGQGYYRELILRRWGRQCSVSHCSIDNVLIASHIVPWIESNKDEKLNVGNGILLSPNLDALFDKHLISFNEKGNILISKKLDKDNLEKLGVTKDMCLQRVFDDMIPFLLRHKSKFIEKEKL</sequence>
<evidence type="ECO:0000259" key="1">
    <source>
        <dbReference type="Pfam" id="PF13391"/>
    </source>
</evidence>
<reference evidence="2" key="1">
    <citation type="journal article" date="2014" name="Genome Biol. Evol.">
        <title>Pangenome evidence for extensive interdomain horizontal transfer affecting lineage core and shell genes in uncultured planktonic thaumarchaeota and euryarchaeota.</title>
        <authorList>
            <person name="Deschamps P."/>
            <person name="Zivanovic Y."/>
            <person name="Moreira D."/>
            <person name="Rodriguez-Valera F."/>
            <person name="Lopez-Garcia P."/>
        </authorList>
    </citation>
    <scope>NUCLEOTIDE SEQUENCE</scope>
</reference>
<feature type="domain" description="HNH nuclease" evidence="1">
    <location>
        <begin position="33"/>
        <end position="85"/>
    </location>
</feature>
<protein>
    <submittedName>
        <fullName evidence="2">Putative restriction endonuclease</fullName>
    </submittedName>
</protein>
<dbReference type="GO" id="GO:0004519">
    <property type="term" value="F:endonuclease activity"/>
    <property type="evidence" value="ECO:0007669"/>
    <property type="project" value="UniProtKB-KW"/>
</dbReference>
<organism evidence="2">
    <name type="scientific">uncultured marine thaumarchaeote KM3_06_C02</name>
    <dbReference type="NCBI Taxonomy" id="1455976"/>
    <lineage>
        <taxon>Archaea</taxon>
        <taxon>Nitrososphaerota</taxon>
        <taxon>environmental samples</taxon>
    </lineage>
</organism>
<dbReference type="EMBL" id="KF900541">
    <property type="protein sequence ID" value="AIE98663.1"/>
    <property type="molecule type" value="Genomic_DNA"/>
</dbReference>
<dbReference type="InterPro" id="IPR003615">
    <property type="entry name" value="HNH_nuc"/>
</dbReference>
<dbReference type="AlphaFoldDB" id="A0A075G4X8"/>
<accession>A0A075G4X8</accession>
<keyword evidence="2" id="KW-0540">Nuclease</keyword>
<name>A0A075G4X8_9ARCH</name>
<keyword evidence="2" id="KW-0378">Hydrolase</keyword>
<keyword evidence="2" id="KW-0255">Endonuclease</keyword>
<dbReference type="Pfam" id="PF13391">
    <property type="entry name" value="HNH_2"/>
    <property type="match status" value="1"/>
</dbReference>
<evidence type="ECO:0000313" key="2">
    <source>
        <dbReference type="EMBL" id="AIE98663.1"/>
    </source>
</evidence>
<proteinExistence type="predicted"/>